<dbReference type="Gene3D" id="2.120.10.30">
    <property type="entry name" value="TolB, C-terminal domain"/>
    <property type="match status" value="1"/>
</dbReference>
<gene>
    <name evidence="1" type="ORF">PG986_011545</name>
</gene>
<dbReference type="RefSeq" id="XP_066694463.1">
    <property type="nucleotide sequence ID" value="XM_066847767.1"/>
</dbReference>
<dbReference type="Proteomes" id="UP001391051">
    <property type="component" value="Unassembled WGS sequence"/>
</dbReference>
<comment type="caution">
    <text evidence="1">The sequence shown here is derived from an EMBL/GenBank/DDBJ whole genome shotgun (WGS) entry which is preliminary data.</text>
</comment>
<name>A0ABR1PXG8_9PEZI</name>
<reference evidence="1 2" key="1">
    <citation type="submission" date="2023-01" db="EMBL/GenBank/DDBJ databases">
        <title>Analysis of 21 Apiospora genomes using comparative genomics revels a genus with tremendous synthesis potential of carbohydrate active enzymes and secondary metabolites.</title>
        <authorList>
            <person name="Sorensen T."/>
        </authorList>
    </citation>
    <scope>NUCLEOTIDE SEQUENCE [LARGE SCALE GENOMIC DNA]</scope>
    <source>
        <strain evidence="1 2">CBS 24483</strain>
    </source>
</reference>
<protein>
    <submittedName>
        <fullName evidence="1">Uncharacterized protein</fullName>
    </submittedName>
</protein>
<proteinExistence type="predicted"/>
<dbReference type="SUPFAM" id="SSF63829">
    <property type="entry name" value="Calcium-dependent phosphotriesterase"/>
    <property type="match status" value="1"/>
</dbReference>
<accession>A0ABR1PXG8</accession>
<dbReference type="InterPro" id="IPR011042">
    <property type="entry name" value="6-blade_b-propeller_TolB-like"/>
</dbReference>
<evidence type="ECO:0000313" key="2">
    <source>
        <dbReference type="Proteomes" id="UP001391051"/>
    </source>
</evidence>
<dbReference type="GeneID" id="92080829"/>
<keyword evidence="2" id="KW-1185">Reference proteome</keyword>
<sequence length="311" mass="32555">MQSKARLLTRLPSNGLYEGFVALPSGSLLWARAGEDEVQLLSTFQEAPGINGVINICGIPGHDDEFIVLVGLTDLQALRWKRVVALNGSGFYLSMVTVSERVLLVTDSARYRVYSVDLVTGSTEVLVAHASFKAATPADFFGINRLSLGEGGLVWFTNSSQHLLGRFCVEPAAAEEGAPSTAAAARLVGDVEIVAKGLPACDGSAVFPDGSAAFLVTMHEEKLVRVDLAGGRDEPIRDVGLALVNPSAVGLIPPGAGAGAGAEDGGGGLQLCVICNGEFEVAWKDHGPNAGWRDIADIVDRVTVTVTVTEK</sequence>
<dbReference type="EMBL" id="JAQQWE010000008">
    <property type="protein sequence ID" value="KAK7942432.1"/>
    <property type="molecule type" value="Genomic_DNA"/>
</dbReference>
<organism evidence="1 2">
    <name type="scientific">Apiospora aurea</name>
    <dbReference type="NCBI Taxonomy" id="335848"/>
    <lineage>
        <taxon>Eukaryota</taxon>
        <taxon>Fungi</taxon>
        <taxon>Dikarya</taxon>
        <taxon>Ascomycota</taxon>
        <taxon>Pezizomycotina</taxon>
        <taxon>Sordariomycetes</taxon>
        <taxon>Xylariomycetidae</taxon>
        <taxon>Amphisphaeriales</taxon>
        <taxon>Apiosporaceae</taxon>
        <taxon>Apiospora</taxon>
    </lineage>
</organism>
<evidence type="ECO:0000313" key="1">
    <source>
        <dbReference type="EMBL" id="KAK7942432.1"/>
    </source>
</evidence>